<name>D9Q1V7_ACIS3</name>
<dbReference type="eggNOG" id="arCOG00491">
    <property type="taxonomic scope" value="Archaea"/>
</dbReference>
<dbReference type="AlphaFoldDB" id="D9Q1V7"/>
<dbReference type="KEGG" id="asc:ASAC_0889"/>
<sequence>MSRAPPFATGKVVSDYTPLFLYWERARAEGREDLVEKSMLSEDDFKFVEGLVKSSPSMTLLELVDAIMTRFQGRVDPGVASRALGEPEDVAVERLLFIIAGWLVEAAESFMMLGLRSRYQMPKD</sequence>
<reference evidence="1 2" key="1">
    <citation type="journal article" date="2010" name="Appl. Environ. Microbiol.">
        <title>The genome sequence of the crenarchaeon Acidilobus saccharovorans supports a new order, Acidilobales, and suggests an important ecological role in terrestrial acidic hot springs.</title>
        <authorList>
            <person name="Mardanov A.V."/>
            <person name="Svetlitchnyi V.A."/>
            <person name="Beletsky A.V."/>
            <person name="Prokofeva M.I."/>
            <person name="Bonch-Osmolovskaya E.A."/>
            <person name="Ravin N.V."/>
            <person name="Skryabin K.G."/>
        </authorList>
    </citation>
    <scope>NUCLEOTIDE SEQUENCE [LARGE SCALE GENOMIC DNA]</scope>
    <source>
        <strain evidence="2">DSM 16705 / JCM 18335 / VKM B-2471 / 345-15</strain>
    </source>
</reference>
<dbReference type="InParanoid" id="D9Q1V7"/>
<dbReference type="GeneID" id="9499127"/>
<dbReference type="OrthoDB" id="21312at2157"/>
<accession>D9Q1V7</accession>
<organism evidence="1 2">
    <name type="scientific">Acidilobus saccharovorans (strain DSM 16705 / JCM 18335 / VKM B-2471 / 345-15)</name>
    <dbReference type="NCBI Taxonomy" id="666510"/>
    <lineage>
        <taxon>Archaea</taxon>
        <taxon>Thermoproteota</taxon>
        <taxon>Thermoprotei</taxon>
        <taxon>Acidilobales</taxon>
        <taxon>Acidilobaceae</taxon>
        <taxon>Acidilobus</taxon>
    </lineage>
</organism>
<dbReference type="Proteomes" id="UP000000346">
    <property type="component" value="Chromosome"/>
</dbReference>
<proteinExistence type="predicted"/>
<evidence type="ECO:0000313" key="2">
    <source>
        <dbReference type="Proteomes" id="UP000000346"/>
    </source>
</evidence>
<evidence type="ECO:0000313" key="1">
    <source>
        <dbReference type="EMBL" id="ADL19295.1"/>
    </source>
</evidence>
<dbReference type="EMBL" id="CP001742">
    <property type="protein sequence ID" value="ADL19295.1"/>
    <property type="molecule type" value="Genomic_DNA"/>
</dbReference>
<keyword evidence="2" id="KW-1185">Reference proteome</keyword>
<dbReference type="HOGENOM" id="CLU_159745_0_0_2"/>
<dbReference type="RefSeq" id="WP_013266807.1">
    <property type="nucleotide sequence ID" value="NC_014374.1"/>
</dbReference>
<dbReference type="STRING" id="666510.ASAC_0889"/>
<protein>
    <submittedName>
        <fullName evidence="1">Uncharacterized protein</fullName>
    </submittedName>
</protein>
<gene>
    <name evidence="1" type="ordered locus">ASAC_0889</name>
</gene>